<evidence type="ECO:0000313" key="1">
    <source>
        <dbReference type="EMBL" id="PWN46624.1"/>
    </source>
</evidence>
<proteinExistence type="predicted"/>
<dbReference type="EMBL" id="KZ820828">
    <property type="protein sequence ID" value="PWN46624.1"/>
    <property type="molecule type" value="Genomic_DNA"/>
</dbReference>
<protein>
    <submittedName>
        <fullName evidence="1">Uncharacterized protein</fullName>
    </submittedName>
</protein>
<organism evidence="1 2">
    <name type="scientific">Violaceomyces palustris</name>
    <dbReference type="NCBI Taxonomy" id="1673888"/>
    <lineage>
        <taxon>Eukaryota</taxon>
        <taxon>Fungi</taxon>
        <taxon>Dikarya</taxon>
        <taxon>Basidiomycota</taxon>
        <taxon>Ustilaginomycotina</taxon>
        <taxon>Ustilaginomycetes</taxon>
        <taxon>Violaceomycetales</taxon>
        <taxon>Violaceomycetaceae</taxon>
        <taxon>Violaceomyces</taxon>
    </lineage>
</organism>
<name>A0ACD0NLE8_9BASI</name>
<keyword evidence="2" id="KW-1185">Reference proteome</keyword>
<gene>
    <name evidence="1" type="ORF">IE53DRAFT_391210</name>
</gene>
<dbReference type="Proteomes" id="UP000245626">
    <property type="component" value="Unassembled WGS sequence"/>
</dbReference>
<accession>A0ACD0NLE8</accession>
<reference evidence="1 2" key="1">
    <citation type="journal article" date="2018" name="Mol. Biol. Evol.">
        <title>Broad Genomic Sampling Reveals a Smut Pathogenic Ancestry of the Fungal Clade Ustilaginomycotina.</title>
        <authorList>
            <person name="Kijpornyongpan T."/>
            <person name="Mondo S.J."/>
            <person name="Barry K."/>
            <person name="Sandor L."/>
            <person name="Lee J."/>
            <person name="Lipzen A."/>
            <person name="Pangilinan J."/>
            <person name="LaButti K."/>
            <person name="Hainaut M."/>
            <person name="Henrissat B."/>
            <person name="Grigoriev I.V."/>
            <person name="Spatafora J.W."/>
            <person name="Aime M.C."/>
        </authorList>
    </citation>
    <scope>NUCLEOTIDE SEQUENCE [LARGE SCALE GENOMIC DNA]</scope>
    <source>
        <strain evidence="1 2">SA 807</strain>
    </source>
</reference>
<evidence type="ECO:0000313" key="2">
    <source>
        <dbReference type="Proteomes" id="UP000245626"/>
    </source>
</evidence>
<sequence>MASSPSQLEQGQARLHDALASYSPHASNRNPSSTPATDRQNHDLRLLYTPSSIHSTDSSIGSTIKPVSLLAEGVPDIYAGHTSGDILAALTSHSAKMLSAATQFSSLPDQDRKMDGHDSEQIAEAIRKYVQDHHGQSWPSDLELADNVATDTENQANVLAATATNVPTSSALLSGSTVLAATQSATVVAFSFANLLQALEWARMIYTIVWIIPGSLLVLYGYSSFYWLNRLGSRNERIDETSTKRRARSKRLGARLVGSLSSGPALGSGVGGACVGFLFFSFLSSMLACAICSNQPRSLSPQSFFGIWLSTGLMGAFVGGHFRMVGQVLSGLLAGPSLTIFLTAMFGIRTIIIRAVLLCVSTSVLTAPLVVPKRSVIHFHVLNLCTSLVGMLSLLLGVALYAPPQASSKAWIDLLALLFAKDGSETQTQAVKKWGTSSFKGYIAGAALGTAAGFAFELLLHSKAAEDPEEEWNEYLGAYTKRFESLGGGAGGYANVVNGGAEASRAGSFQPPPGMLERIGNLLSTSSNSRPPASYGDVAGKGSRLTERPGGARRGPKKAKRSRRAAPARFEALSKKDLEKGEEDDQLFESDSEATECESGDHEQPGIKSSKTGRIGKGMVGKEGEKELEEEDEDEEGSDLLSPLAKLASGAGCATTTTTTTGTGTENYRGYNLPRPPSYRTDSQGALSSLSGSTARSPSSSSSSSASDPKVVVVVEKPVTVYKDRETTTAGGDERVGKRADGGDPAVPATPSLIMAINRIEMAKAQARAWQEEAKARNAVEESGQGGKGKEEKGFNTWWNKEVGGG</sequence>